<name>J9D441_9ZZZZ</name>
<organism evidence="1">
    <name type="scientific">gut metagenome</name>
    <dbReference type="NCBI Taxonomy" id="749906"/>
    <lineage>
        <taxon>unclassified sequences</taxon>
        <taxon>metagenomes</taxon>
        <taxon>organismal metagenomes</taxon>
    </lineage>
</organism>
<dbReference type="PANTHER" id="PTHR37833">
    <property type="entry name" value="LIPOPROTEIN-RELATED"/>
    <property type="match status" value="1"/>
</dbReference>
<dbReference type="EMBL" id="AMCI01000884">
    <property type="protein sequence ID" value="EJX07441.1"/>
    <property type="molecule type" value="Genomic_DNA"/>
</dbReference>
<dbReference type="Gene3D" id="2.60.40.10">
    <property type="entry name" value="Immunoglobulins"/>
    <property type="match status" value="2"/>
</dbReference>
<dbReference type="InterPro" id="IPR013783">
    <property type="entry name" value="Ig-like_fold"/>
</dbReference>
<accession>J9D441</accession>
<comment type="caution">
    <text evidence="1">The sequence shown here is derived from an EMBL/GenBank/DDBJ whole genome shotgun (WGS) entry which is preliminary data.</text>
</comment>
<dbReference type="PANTHER" id="PTHR37833:SF1">
    <property type="entry name" value="SIGNAL PEPTIDE PROTEIN"/>
    <property type="match status" value="1"/>
</dbReference>
<dbReference type="AlphaFoldDB" id="J9D441"/>
<evidence type="ECO:0000313" key="1">
    <source>
        <dbReference type="EMBL" id="EJX07441.1"/>
    </source>
</evidence>
<proteinExistence type="predicted"/>
<dbReference type="InterPro" id="IPR011467">
    <property type="entry name" value="DUF1573"/>
</dbReference>
<dbReference type="Pfam" id="PF07610">
    <property type="entry name" value="DUF1573"/>
    <property type="match status" value="2"/>
</dbReference>
<protein>
    <submittedName>
        <fullName evidence="1">Protein containing DUF1573</fullName>
    </submittedName>
</protein>
<sequence>MRHDFGSILWNQPAKAVFQLTNSGSSDLVIEAVHPDCGCTLVDWTKEPISPGKEGQIEVTYDAALLGHFVKQLAVTTNESSVPFYLTVSGDVVLEKKDYSEKYAYRIGDLYLDADNVEFDDVRKGDLPFRTLTIFNAGRQSYKPELMHLPKYLRAVSEPAVIHPGKSGYLHVVLNSNLLRNMGLTQTNIYLSRFPGDRISEENELLCTATLLPDLEKLDQPGQPTATIQLDTTRLELGSFEDKAKLKGSVEIWNQGEATLRISDLQVYNPGISASLNKSSIKPGKKAVLKITVYADRHHFKGRRRVLLITNDPKHPKVTIDIHVKK</sequence>
<gene>
    <name evidence="1" type="ORF">EVA_04451</name>
</gene>
<reference evidence="1" key="1">
    <citation type="journal article" date="2012" name="PLoS ONE">
        <title>Gene sets for utilization of primary and secondary nutrition supplies in the distal gut of endangered iberian lynx.</title>
        <authorList>
            <person name="Alcaide M."/>
            <person name="Messina E."/>
            <person name="Richter M."/>
            <person name="Bargiela R."/>
            <person name="Peplies J."/>
            <person name="Huws S.A."/>
            <person name="Newbold C.J."/>
            <person name="Golyshin P.N."/>
            <person name="Simon M.A."/>
            <person name="Lopez G."/>
            <person name="Yakimov M.M."/>
            <person name="Ferrer M."/>
        </authorList>
    </citation>
    <scope>NUCLEOTIDE SEQUENCE</scope>
</reference>